<sequence length="267" mass="29690">MGGTTQSTTYCHLGKREVVRVVSQSKCTMQIEANPGPCLAHQLQTPVPTADRSAHQPIPGQPAFAWLPAAWLPTAITRLPARMALSCLATAARRHRRRLRSAHLLTTRIDVPPVPRLVNPADVVTTGPLFLISNPTSWGWAVAGFGLLTALLRLPPSFRRQCRTPAGRLALLCPCRTRTADTVGCVPCKHRHKHKHKHKHKPEHEHEHEHSRRTRWAERQCSHRACRVLELTAKRVGSDDIDDMDMGYLGPWGYGDMGISTSASIHI</sequence>
<dbReference type="Proteomes" id="UP001600888">
    <property type="component" value="Unassembled WGS sequence"/>
</dbReference>
<name>A0ABR4E366_9PEZI</name>
<dbReference type="EMBL" id="JBAWTH010000106">
    <property type="protein sequence ID" value="KAL2276877.1"/>
    <property type="molecule type" value="Genomic_DNA"/>
</dbReference>
<comment type="caution">
    <text evidence="2">The sequence shown here is derived from an EMBL/GenBank/DDBJ whole genome shotgun (WGS) entry which is preliminary data.</text>
</comment>
<evidence type="ECO:0000256" key="1">
    <source>
        <dbReference type="SAM" id="MobiDB-lite"/>
    </source>
</evidence>
<organism evidence="2 3">
    <name type="scientific">Diaporthe vaccinii</name>
    <dbReference type="NCBI Taxonomy" id="105482"/>
    <lineage>
        <taxon>Eukaryota</taxon>
        <taxon>Fungi</taxon>
        <taxon>Dikarya</taxon>
        <taxon>Ascomycota</taxon>
        <taxon>Pezizomycotina</taxon>
        <taxon>Sordariomycetes</taxon>
        <taxon>Sordariomycetidae</taxon>
        <taxon>Diaporthales</taxon>
        <taxon>Diaporthaceae</taxon>
        <taxon>Diaporthe</taxon>
        <taxon>Diaporthe eres species complex</taxon>
    </lineage>
</organism>
<feature type="region of interest" description="Disordered" evidence="1">
    <location>
        <begin position="193"/>
        <end position="216"/>
    </location>
</feature>
<evidence type="ECO:0000313" key="3">
    <source>
        <dbReference type="Proteomes" id="UP001600888"/>
    </source>
</evidence>
<proteinExistence type="predicted"/>
<evidence type="ECO:0000313" key="2">
    <source>
        <dbReference type="EMBL" id="KAL2276877.1"/>
    </source>
</evidence>
<protein>
    <submittedName>
        <fullName evidence="2">Uncharacterized protein</fullName>
    </submittedName>
</protein>
<reference evidence="2 3" key="1">
    <citation type="submission" date="2024-03" db="EMBL/GenBank/DDBJ databases">
        <title>A high-quality draft genome sequence of Diaporthe vaccinii, a causative agent of upright dieback and viscid rot disease in cranberry plants.</title>
        <authorList>
            <person name="Sarrasin M."/>
            <person name="Lang B.F."/>
            <person name="Burger G."/>
        </authorList>
    </citation>
    <scope>NUCLEOTIDE SEQUENCE [LARGE SCALE GENOMIC DNA]</scope>
    <source>
        <strain evidence="2 3">IS7</strain>
    </source>
</reference>
<feature type="compositionally biased region" description="Basic and acidic residues" evidence="1">
    <location>
        <begin position="202"/>
        <end position="216"/>
    </location>
</feature>
<accession>A0ABR4E366</accession>
<keyword evidence="3" id="KW-1185">Reference proteome</keyword>
<gene>
    <name evidence="2" type="ORF">FJTKL_00353</name>
</gene>